<accession>A0AAV7GWN8</accession>
<dbReference type="EMBL" id="JAGFBR010000010">
    <property type="protein sequence ID" value="KAH0460209.1"/>
    <property type="molecule type" value="Genomic_DNA"/>
</dbReference>
<protein>
    <submittedName>
        <fullName evidence="1">Uncharacterized protein</fullName>
    </submittedName>
</protein>
<dbReference type="AlphaFoldDB" id="A0AAV7GWN8"/>
<name>A0AAV7GWN8_DENCH</name>
<sequence length="81" mass="9368">MLQISVGVEQRAESFASTFIDSGFVEWAKLIKIDLAAPTSRYEIGSKYDVSRRRSRDETSRDRNKNNDKKFIIVIRGDLDR</sequence>
<dbReference type="Proteomes" id="UP000775213">
    <property type="component" value="Unassembled WGS sequence"/>
</dbReference>
<reference evidence="1 2" key="1">
    <citation type="journal article" date="2021" name="Hortic Res">
        <title>Chromosome-scale assembly of the Dendrobium chrysotoxum genome enhances the understanding of orchid evolution.</title>
        <authorList>
            <person name="Zhang Y."/>
            <person name="Zhang G.Q."/>
            <person name="Zhang D."/>
            <person name="Liu X.D."/>
            <person name="Xu X.Y."/>
            <person name="Sun W.H."/>
            <person name="Yu X."/>
            <person name="Zhu X."/>
            <person name="Wang Z.W."/>
            <person name="Zhao X."/>
            <person name="Zhong W.Y."/>
            <person name="Chen H."/>
            <person name="Yin W.L."/>
            <person name="Huang T."/>
            <person name="Niu S.C."/>
            <person name="Liu Z.J."/>
        </authorList>
    </citation>
    <scope>NUCLEOTIDE SEQUENCE [LARGE SCALE GENOMIC DNA]</scope>
    <source>
        <strain evidence="1">Lindl</strain>
    </source>
</reference>
<evidence type="ECO:0000313" key="2">
    <source>
        <dbReference type="Proteomes" id="UP000775213"/>
    </source>
</evidence>
<keyword evidence="2" id="KW-1185">Reference proteome</keyword>
<evidence type="ECO:0000313" key="1">
    <source>
        <dbReference type="EMBL" id="KAH0460209.1"/>
    </source>
</evidence>
<proteinExistence type="predicted"/>
<comment type="caution">
    <text evidence="1">The sequence shown here is derived from an EMBL/GenBank/DDBJ whole genome shotgun (WGS) entry which is preliminary data.</text>
</comment>
<gene>
    <name evidence="1" type="ORF">IEQ34_010872</name>
</gene>
<organism evidence="1 2">
    <name type="scientific">Dendrobium chrysotoxum</name>
    <name type="common">Orchid</name>
    <dbReference type="NCBI Taxonomy" id="161865"/>
    <lineage>
        <taxon>Eukaryota</taxon>
        <taxon>Viridiplantae</taxon>
        <taxon>Streptophyta</taxon>
        <taxon>Embryophyta</taxon>
        <taxon>Tracheophyta</taxon>
        <taxon>Spermatophyta</taxon>
        <taxon>Magnoliopsida</taxon>
        <taxon>Liliopsida</taxon>
        <taxon>Asparagales</taxon>
        <taxon>Orchidaceae</taxon>
        <taxon>Epidendroideae</taxon>
        <taxon>Malaxideae</taxon>
        <taxon>Dendrobiinae</taxon>
        <taxon>Dendrobium</taxon>
    </lineage>
</organism>